<reference evidence="2" key="1">
    <citation type="journal article" date="2024" name="Proc. Natl. Acad. Sci. U.S.A.">
        <title>Extraordinary preservation of gene collinearity over three hundred million years revealed in homosporous lycophytes.</title>
        <authorList>
            <person name="Li C."/>
            <person name="Wickell D."/>
            <person name="Kuo L.Y."/>
            <person name="Chen X."/>
            <person name="Nie B."/>
            <person name="Liao X."/>
            <person name="Peng D."/>
            <person name="Ji J."/>
            <person name="Jenkins J."/>
            <person name="Williams M."/>
            <person name="Shu S."/>
            <person name="Plott C."/>
            <person name="Barry K."/>
            <person name="Rajasekar S."/>
            <person name="Grimwood J."/>
            <person name="Han X."/>
            <person name="Sun S."/>
            <person name="Hou Z."/>
            <person name="He W."/>
            <person name="Dai G."/>
            <person name="Sun C."/>
            <person name="Schmutz J."/>
            <person name="Leebens-Mack J.H."/>
            <person name="Li F.W."/>
            <person name="Wang L."/>
        </authorList>
    </citation>
    <scope>NUCLEOTIDE SEQUENCE [LARGE SCALE GENOMIC DNA]</scope>
    <source>
        <strain evidence="2">cv. PW_Plant_1</strain>
    </source>
</reference>
<comment type="caution">
    <text evidence="1">The sequence shown here is derived from an EMBL/GenBank/DDBJ whole genome shotgun (WGS) entry which is preliminary data.</text>
</comment>
<accession>A0ACC2BVE9</accession>
<proteinExistence type="predicted"/>
<protein>
    <submittedName>
        <fullName evidence="1">Uncharacterized protein</fullName>
    </submittedName>
</protein>
<dbReference type="Proteomes" id="UP001162992">
    <property type="component" value="Chromosome 13"/>
</dbReference>
<gene>
    <name evidence="1" type="ORF">O6H91_13G061400</name>
</gene>
<dbReference type="EMBL" id="CM055104">
    <property type="protein sequence ID" value="KAJ7533731.1"/>
    <property type="molecule type" value="Genomic_DNA"/>
</dbReference>
<evidence type="ECO:0000313" key="2">
    <source>
        <dbReference type="Proteomes" id="UP001162992"/>
    </source>
</evidence>
<organism evidence="1 2">
    <name type="scientific">Diphasiastrum complanatum</name>
    <name type="common">Issler's clubmoss</name>
    <name type="synonym">Lycopodium complanatum</name>
    <dbReference type="NCBI Taxonomy" id="34168"/>
    <lineage>
        <taxon>Eukaryota</taxon>
        <taxon>Viridiplantae</taxon>
        <taxon>Streptophyta</taxon>
        <taxon>Embryophyta</taxon>
        <taxon>Tracheophyta</taxon>
        <taxon>Lycopodiopsida</taxon>
        <taxon>Lycopodiales</taxon>
        <taxon>Lycopodiaceae</taxon>
        <taxon>Lycopodioideae</taxon>
        <taxon>Diphasiastrum</taxon>
    </lineage>
</organism>
<name>A0ACC2BVE9_DIPCM</name>
<sequence>MAMEIRCWIPDAHALPILSLAFNSDRNEIFSGSQDCLIKVGALAFSQLDLFNRNPLQLRSQQGHQAWVTDLLYSSLVKILFSCSLDGNILAWSDKGKLLQVIEFGGPVTALSWDSKRRHLVAGGRGIVRLFHIIHSSANVFVNRNKFMTCYLNSHRVKFMQPSSYVSVHEDVVQAICCSESGDIFTTGFDRNICMFNSSNPGATMRKISKCHEGAICAAAYNIDGKVLLTGSYDGTVKMWSHAGHCLDTFKGVNDRVTSIAYVPSTKTIWVTGKDRYPIVIDAISLADVTEWVADTSNIRKLHLRKVHHASNQNLVIGSSKKHEIIIWRFNRFGPHRILQGHTDSVGCVVLAHRGQPNDNMQKSSAVDIDFRKEKPFSSSSRNVMCVSSKKNQKYLREQSAAGEKGLLDDSSIMEGNRTAQTEQKETSILLETLERDPQAIEIYSGAADGAILKWQRSLHKDANIWTLSEFGVASRHSILCMVHHPTLDVLVAGSDDCKIRVWKLNGHPSVFKWRKVSGLDSAPDLLRGHGDKVVGLCACNDEVLVSASNDRSLRWWNLRLRLSIHFIESAHDLPIEHLEYSSKRDELATCGREAIVKVWDANRRQLSYVLSSGSGNIVVVKWCNGDKDSWVTASDEGEISIWDPITKTQVKSVCYIKQVVTTLLVDELNGILLVTMQHDYAIRAYRLSLDKKEICIYVGHSDQVHSLVHLAHLDQYLSSSCDSTLRLWCVPDLNTYDNNTQGSSEVIEAPRNNVSEKELSTIDDIKYISTYEKEHPLVLPKSLIYDSPSTISNIACSTINFEQKAEDLENDSNLSKKLIDLELNLNPEP</sequence>
<evidence type="ECO:0000313" key="1">
    <source>
        <dbReference type="EMBL" id="KAJ7533731.1"/>
    </source>
</evidence>
<keyword evidence="2" id="KW-1185">Reference proteome</keyword>